<keyword evidence="4 12" id="KW-0808">Transferase</keyword>
<sequence>MTDVFVMGSINQDFVLKVERRARPGETVTDAVLSTHNGGKGANQAAAAALLGAEVAFLGRVGDDGFGEPLVRALREKGVDTTLVEQAEDASTGTAFITVTADGENAITVAPGANRRLAPQDLESARGVIREARVLVAQMEIPRETVRRAVEVAGEEGTRVVLNLAPPFEVPRSLLTGLDPLVVNEHEAAFLLGDPVEGVGGALDAAPKLLALGPRSAVVTVGAAGAVYAEGEAAEHVPAPRAEVVDTTGAGDAFVGALAFRLARGGTLGEAVSYAVRAGAAAVTREGAQGALPTPGVLEAT</sequence>
<evidence type="ECO:0000313" key="14">
    <source>
        <dbReference type="EMBL" id="CAA9421940.1"/>
    </source>
</evidence>
<dbReference type="Pfam" id="PF00294">
    <property type="entry name" value="PfkB"/>
    <property type="match status" value="1"/>
</dbReference>
<evidence type="ECO:0000256" key="10">
    <source>
        <dbReference type="ARBA" id="ARBA00022958"/>
    </source>
</evidence>
<comment type="subunit">
    <text evidence="12">Homodimer.</text>
</comment>
<evidence type="ECO:0000256" key="1">
    <source>
        <dbReference type="ARBA" id="ARBA00005380"/>
    </source>
</evidence>
<evidence type="ECO:0000256" key="5">
    <source>
        <dbReference type="ARBA" id="ARBA00022723"/>
    </source>
</evidence>
<dbReference type="InterPro" id="IPR011877">
    <property type="entry name" value="Ribokinase"/>
</dbReference>
<dbReference type="PANTHER" id="PTHR10584">
    <property type="entry name" value="SUGAR KINASE"/>
    <property type="match status" value="1"/>
</dbReference>
<dbReference type="EC" id="2.7.1.15" evidence="2 12"/>
<gene>
    <name evidence="12" type="primary">rbsK</name>
    <name evidence="14" type="ORF">AVDCRST_MAG55-2056</name>
</gene>
<dbReference type="GO" id="GO:0005524">
    <property type="term" value="F:ATP binding"/>
    <property type="evidence" value="ECO:0007669"/>
    <property type="project" value="UniProtKB-UniRule"/>
</dbReference>
<keyword evidence="5 12" id="KW-0479">Metal-binding</keyword>
<evidence type="ECO:0000256" key="9">
    <source>
        <dbReference type="ARBA" id="ARBA00022842"/>
    </source>
</evidence>
<dbReference type="CDD" id="cd01174">
    <property type="entry name" value="ribokinase"/>
    <property type="match status" value="1"/>
</dbReference>
<dbReference type="PANTHER" id="PTHR10584:SF166">
    <property type="entry name" value="RIBOKINASE"/>
    <property type="match status" value="1"/>
</dbReference>
<dbReference type="InterPro" id="IPR011611">
    <property type="entry name" value="PfkB_dom"/>
</dbReference>
<dbReference type="EMBL" id="CADCUZ010000095">
    <property type="protein sequence ID" value="CAA9421940.1"/>
    <property type="molecule type" value="Genomic_DNA"/>
</dbReference>
<keyword evidence="11 12" id="KW-0119">Carbohydrate metabolism</keyword>
<feature type="domain" description="Carbohydrate kinase PfkB" evidence="13">
    <location>
        <begin position="1"/>
        <end position="294"/>
    </location>
</feature>
<evidence type="ECO:0000256" key="12">
    <source>
        <dbReference type="HAMAP-Rule" id="MF_01987"/>
    </source>
</evidence>
<accession>A0A6J4PTM3</accession>
<evidence type="ECO:0000259" key="13">
    <source>
        <dbReference type="Pfam" id="PF00294"/>
    </source>
</evidence>
<comment type="similarity">
    <text evidence="12">Belongs to the carbohydrate kinase PfkB family. Ribokinase subfamily.</text>
</comment>
<evidence type="ECO:0000256" key="11">
    <source>
        <dbReference type="ARBA" id="ARBA00023277"/>
    </source>
</evidence>
<feature type="binding site" evidence="12">
    <location>
        <position position="184"/>
    </location>
    <ligand>
        <name>ATP</name>
        <dbReference type="ChEBI" id="CHEBI:30616"/>
    </ligand>
</feature>
<comment type="subcellular location">
    <subcellularLocation>
        <location evidence="12">Cytoplasm</location>
    </subcellularLocation>
</comment>
<feature type="binding site" evidence="12">
    <location>
        <position position="246"/>
    </location>
    <ligand>
        <name>K(+)</name>
        <dbReference type="ChEBI" id="CHEBI:29103"/>
    </ligand>
</feature>
<comment type="catalytic activity">
    <reaction evidence="12">
        <text>D-ribose + ATP = D-ribose 5-phosphate + ADP + H(+)</text>
        <dbReference type="Rhea" id="RHEA:13697"/>
        <dbReference type="ChEBI" id="CHEBI:15378"/>
        <dbReference type="ChEBI" id="CHEBI:30616"/>
        <dbReference type="ChEBI" id="CHEBI:47013"/>
        <dbReference type="ChEBI" id="CHEBI:78346"/>
        <dbReference type="ChEBI" id="CHEBI:456216"/>
        <dbReference type="EC" id="2.7.1.15"/>
    </reaction>
</comment>
<keyword evidence="7 12" id="KW-0418">Kinase</keyword>
<keyword evidence="10 12" id="KW-0630">Potassium</keyword>
<feature type="binding site" evidence="12">
    <location>
        <position position="252"/>
    </location>
    <ligand>
        <name>substrate</name>
    </ligand>
</feature>
<dbReference type="UniPathway" id="UPA00916">
    <property type="reaction ID" value="UER00889"/>
</dbReference>
<name>A0A6J4PTM3_9ACTN</name>
<feature type="binding site" evidence="12">
    <location>
        <begin position="39"/>
        <end position="43"/>
    </location>
    <ligand>
        <name>substrate</name>
    </ligand>
</feature>
<evidence type="ECO:0000256" key="8">
    <source>
        <dbReference type="ARBA" id="ARBA00022840"/>
    </source>
</evidence>
<dbReference type="GO" id="GO:0019303">
    <property type="term" value="P:D-ribose catabolic process"/>
    <property type="evidence" value="ECO:0007669"/>
    <property type="project" value="UniProtKB-UniRule"/>
</dbReference>
<evidence type="ECO:0000256" key="7">
    <source>
        <dbReference type="ARBA" id="ARBA00022777"/>
    </source>
</evidence>
<evidence type="ECO:0000256" key="4">
    <source>
        <dbReference type="ARBA" id="ARBA00022679"/>
    </source>
</evidence>
<evidence type="ECO:0000256" key="6">
    <source>
        <dbReference type="ARBA" id="ARBA00022741"/>
    </source>
</evidence>
<comment type="function">
    <text evidence="12">Catalyzes the phosphorylation of ribose at O-5 in a reaction requiring ATP and magnesium. The resulting D-ribose-5-phosphate can then be used either for sythesis of nucleotides, histidine, and tryptophan, or as a component of the pentose phosphate pathway.</text>
</comment>
<dbReference type="GO" id="GO:0004747">
    <property type="term" value="F:ribokinase activity"/>
    <property type="evidence" value="ECO:0007669"/>
    <property type="project" value="UniProtKB-UniRule"/>
</dbReference>
<comment type="cofactor">
    <cofactor evidence="12">
        <name>Mg(2+)</name>
        <dbReference type="ChEBI" id="CHEBI:18420"/>
    </cofactor>
    <text evidence="12">Requires a divalent cation, most likely magnesium in vivo, as an electrophilic catalyst to aid phosphoryl group transfer. It is the chelate of the metal and the nucleotide that is the actual substrate.</text>
</comment>
<dbReference type="HAMAP" id="MF_01987">
    <property type="entry name" value="Ribokinase"/>
    <property type="match status" value="1"/>
</dbReference>
<dbReference type="GO" id="GO:0005829">
    <property type="term" value="C:cytosol"/>
    <property type="evidence" value="ECO:0007669"/>
    <property type="project" value="TreeGrafter"/>
</dbReference>
<organism evidence="14">
    <name type="scientific">uncultured Rubrobacteraceae bacterium</name>
    <dbReference type="NCBI Taxonomy" id="349277"/>
    <lineage>
        <taxon>Bacteria</taxon>
        <taxon>Bacillati</taxon>
        <taxon>Actinomycetota</taxon>
        <taxon>Rubrobacteria</taxon>
        <taxon>Rubrobacterales</taxon>
        <taxon>Rubrobacteraceae</taxon>
        <taxon>environmental samples</taxon>
    </lineage>
</organism>
<dbReference type="InterPro" id="IPR002139">
    <property type="entry name" value="Ribo/fructo_kinase"/>
</dbReference>
<dbReference type="PROSITE" id="PS00584">
    <property type="entry name" value="PFKB_KINASES_2"/>
    <property type="match status" value="1"/>
</dbReference>
<protein>
    <recommendedName>
        <fullName evidence="3 12">Ribokinase</fullName>
        <shortName evidence="12">RK</shortName>
        <ecNumber evidence="2 12">2.7.1.15</ecNumber>
    </recommendedName>
</protein>
<keyword evidence="8 12" id="KW-0067">ATP-binding</keyword>
<feature type="binding site" evidence="12">
    <location>
        <begin position="220"/>
        <end position="225"/>
    </location>
    <ligand>
        <name>ATP</name>
        <dbReference type="ChEBI" id="CHEBI:30616"/>
    </ligand>
</feature>
<reference evidence="14" key="1">
    <citation type="submission" date="2020-02" db="EMBL/GenBank/DDBJ databases">
        <authorList>
            <person name="Meier V. D."/>
        </authorList>
    </citation>
    <scope>NUCLEOTIDE SEQUENCE</scope>
    <source>
        <strain evidence="14">AVDCRST_MAG55</strain>
    </source>
</reference>
<keyword evidence="9 12" id="KW-0460">Magnesium</keyword>
<comment type="activity regulation">
    <text evidence="12">Activated by a monovalent cation that binds near, but not in, the active site. The most likely occupant of the site in vivo is potassium. Ion binding induces a conformational change that may alter substrate affinity.</text>
</comment>
<feature type="binding site" evidence="12">
    <location>
        <position position="140"/>
    </location>
    <ligand>
        <name>substrate</name>
    </ligand>
</feature>
<feature type="active site" description="Proton acceptor" evidence="12">
    <location>
        <position position="252"/>
    </location>
</feature>
<dbReference type="SUPFAM" id="SSF53613">
    <property type="entry name" value="Ribokinase-like"/>
    <property type="match status" value="1"/>
</dbReference>
<proteinExistence type="inferred from homology"/>
<dbReference type="Gene3D" id="3.40.1190.20">
    <property type="match status" value="1"/>
</dbReference>
<evidence type="ECO:0000256" key="2">
    <source>
        <dbReference type="ARBA" id="ARBA00012035"/>
    </source>
</evidence>
<feature type="binding site" evidence="12">
    <location>
        <position position="285"/>
    </location>
    <ligand>
        <name>K(+)</name>
        <dbReference type="ChEBI" id="CHEBI:29103"/>
    </ligand>
</feature>
<dbReference type="AlphaFoldDB" id="A0A6J4PTM3"/>
<dbReference type="GO" id="GO:0046872">
    <property type="term" value="F:metal ion binding"/>
    <property type="evidence" value="ECO:0007669"/>
    <property type="project" value="UniProtKB-KW"/>
</dbReference>
<comment type="caution">
    <text evidence="12">Lacks conserved residue(s) required for the propagation of feature annotation.</text>
</comment>
<dbReference type="InterPro" id="IPR029056">
    <property type="entry name" value="Ribokinase-like"/>
</dbReference>
<feature type="binding site" evidence="12">
    <location>
        <begin position="11"/>
        <end position="13"/>
    </location>
    <ligand>
        <name>substrate</name>
    </ligand>
</feature>
<comment type="pathway">
    <text evidence="12">Carbohydrate metabolism; D-ribose degradation; D-ribose 5-phosphate from beta-D-ribopyranose: step 2/2.</text>
</comment>
<feature type="binding site" evidence="12">
    <location>
        <position position="282"/>
    </location>
    <ligand>
        <name>K(+)</name>
        <dbReference type="ChEBI" id="CHEBI:29103"/>
    </ligand>
</feature>
<keyword evidence="6 12" id="KW-0547">Nucleotide-binding</keyword>
<feature type="binding site" evidence="12">
    <location>
        <position position="248"/>
    </location>
    <ligand>
        <name>K(+)</name>
        <dbReference type="ChEBI" id="CHEBI:29103"/>
    </ligand>
</feature>
<dbReference type="PRINTS" id="PR00990">
    <property type="entry name" value="RIBOKINASE"/>
</dbReference>
<dbReference type="InterPro" id="IPR002173">
    <property type="entry name" value="Carboh/pur_kinase_PfkB_CS"/>
</dbReference>
<feature type="binding site" evidence="12">
    <location>
        <begin position="251"/>
        <end position="252"/>
    </location>
    <ligand>
        <name>ATP</name>
        <dbReference type="ChEBI" id="CHEBI:30616"/>
    </ligand>
</feature>
<evidence type="ECO:0000256" key="3">
    <source>
        <dbReference type="ARBA" id="ARBA00016943"/>
    </source>
</evidence>
<dbReference type="NCBIfam" id="TIGR02152">
    <property type="entry name" value="D_ribokin_bact"/>
    <property type="match status" value="1"/>
</dbReference>
<feature type="binding site" evidence="12">
    <location>
        <position position="287"/>
    </location>
    <ligand>
        <name>K(+)</name>
        <dbReference type="ChEBI" id="CHEBI:29103"/>
    </ligand>
</feature>
<comment type="similarity">
    <text evidence="1">Belongs to the carbohydrate kinase pfkB family.</text>
</comment>
<keyword evidence="12" id="KW-0963">Cytoplasm</keyword>